<accession>A0ABQ9GXR4</accession>
<keyword evidence="3" id="KW-1185">Reference proteome</keyword>
<proteinExistence type="predicted"/>
<sequence>MWLYNPRGENGSDRNYRNFGNTFTGFGRKSILWSFKLVFKALERSRWSSTSADWRSMKVRVLQCLLWTNRLEEEVVVHAYWSTMIIFPVPLLQAKECAREYSCSLPLPLSARFGLHGTFQAGPNILFKPRRVSEPTVLRSESLEDCETISARFAKMTSHQAVEWRQECPAGVKSPPSASLGVLGTYTRSDQQDCLSCNGPPSRQLRVWMIARPQATLVQRYGKAVSQVDIRVSRQSAAPGFRGSMAATTPASLREQGFRHTRSARRSNWLTSQLTSSKSRTDIAMRRPLISYLTPRATRGPAEELLNLHCLSRTVSPFTCYRSQPSSEDSTLQASFSLRSFNHCDHEFNLNGSDSRENLKRGRSDREFLHMDEPRCNLSVHPSGRIYEITAVQPCSLEKLNVFRPLTSEQQGTNYTRPVVSPAEIRFGGENHFHKAGLSIFSNWSNIHDFTPMEGESNWSLLPDTIRLEDCASLLSCARTSQVSQLLFVAVCLHVRDLGKHEINIPTQQIRDLEIPPVSLLASHQGDTGSISGRVTPDSRTWKSSRTMPLVGGFSRGSPVSPAISFRRCSILTSITLIGSQDLDVKSHTALHPLHRYQFYLAHAPQCARFKRSVNLGVQGQEARERYGRHEHACLVPYHSYAQGVQCFRHGLVLRKSDLREEGPKSSTPEGTRDSRVKQLLAGGRGEDGPRLMSLQQDACT</sequence>
<evidence type="ECO:0000256" key="1">
    <source>
        <dbReference type="SAM" id="MobiDB-lite"/>
    </source>
</evidence>
<dbReference type="Proteomes" id="UP001159363">
    <property type="component" value="Chromosome 7"/>
</dbReference>
<gene>
    <name evidence="2" type="ORF">PR048_021241</name>
</gene>
<comment type="caution">
    <text evidence="2">The sequence shown here is derived from an EMBL/GenBank/DDBJ whole genome shotgun (WGS) entry which is preliminary data.</text>
</comment>
<evidence type="ECO:0000313" key="2">
    <source>
        <dbReference type="EMBL" id="KAJ8876794.1"/>
    </source>
</evidence>
<dbReference type="EMBL" id="JARBHB010000008">
    <property type="protein sequence ID" value="KAJ8876794.1"/>
    <property type="molecule type" value="Genomic_DNA"/>
</dbReference>
<protein>
    <submittedName>
        <fullName evidence="2">Uncharacterized protein</fullName>
    </submittedName>
</protein>
<reference evidence="2 3" key="1">
    <citation type="submission" date="2023-02" db="EMBL/GenBank/DDBJ databases">
        <title>LHISI_Scaffold_Assembly.</title>
        <authorList>
            <person name="Stuart O.P."/>
            <person name="Cleave R."/>
            <person name="Magrath M.J.L."/>
            <person name="Mikheyev A.S."/>
        </authorList>
    </citation>
    <scope>NUCLEOTIDE SEQUENCE [LARGE SCALE GENOMIC DNA]</scope>
    <source>
        <strain evidence="2">Daus_M_001</strain>
        <tissue evidence="2">Leg muscle</tissue>
    </source>
</reference>
<organism evidence="2 3">
    <name type="scientific">Dryococelus australis</name>
    <dbReference type="NCBI Taxonomy" id="614101"/>
    <lineage>
        <taxon>Eukaryota</taxon>
        <taxon>Metazoa</taxon>
        <taxon>Ecdysozoa</taxon>
        <taxon>Arthropoda</taxon>
        <taxon>Hexapoda</taxon>
        <taxon>Insecta</taxon>
        <taxon>Pterygota</taxon>
        <taxon>Neoptera</taxon>
        <taxon>Polyneoptera</taxon>
        <taxon>Phasmatodea</taxon>
        <taxon>Verophasmatodea</taxon>
        <taxon>Anareolatae</taxon>
        <taxon>Phasmatidae</taxon>
        <taxon>Eurycanthinae</taxon>
        <taxon>Dryococelus</taxon>
    </lineage>
</organism>
<name>A0ABQ9GXR4_9NEOP</name>
<feature type="region of interest" description="Disordered" evidence="1">
    <location>
        <begin position="682"/>
        <end position="701"/>
    </location>
</feature>
<evidence type="ECO:0000313" key="3">
    <source>
        <dbReference type="Proteomes" id="UP001159363"/>
    </source>
</evidence>
<dbReference type="InterPro" id="IPR016098">
    <property type="entry name" value="CAP/MinC_C"/>
</dbReference>
<dbReference type="Gene3D" id="2.160.20.70">
    <property type="match status" value="1"/>
</dbReference>